<dbReference type="PANTHER" id="PTHR23113">
    <property type="entry name" value="GUANINE NUCLEOTIDE EXCHANGE FACTOR"/>
    <property type="match status" value="1"/>
</dbReference>
<feature type="region of interest" description="Disordered" evidence="3">
    <location>
        <begin position="324"/>
        <end position="363"/>
    </location>
</feature>
<dbReference type="PANTHER" id="PTHR23113:SF363">
    <property type="entry name" value="PROTEIN SON OF SEVENLESS"/>
    <property type="match status" value="1"/>
</dbReference>
<feature type="compositionally biased region" description="Pro residues" evidence="3">
    <location>
        <begin position="476"/>
        <end position="486"/>
    </location>
</feature>
<dbReference type="GO" id="GO:0007265">
    <property type="term" value="P:Ras protein signal transduction"/>
    <property type="evidence" value="ECO:0007669"/>
    <property type="project" value="TreeGrafter"/>
</dbReference>
<dbReference type="Pfam" id="PF00617">
    <property type="entry name" value="RasGEF"/>
    <property type="match status" value="1"/>
</dbReference>
<name>A0A0R3TX73_RODNA</name>
<reference evidence="5 6" key="2">
    <citation type="submission" date="2018-11" db="EMBL/GenBank/DDBJ databases">
        <authorList>
            <consortium name="Pathogen Informatics"/>
        </authorList>
    </citation>
    <scope>NUCLEOTIDE SEQUENCE [LARGE SCALE GENOMIC DNA]</scope>
</reference>
<feature type="region of interest" description="Disordered" evidence="3">
    <location>
        <begin position="538"/>
        <end position="599"/>
    </location>
</feature>
<evidence type="ECO:0000313" key="6">
    <source>
        <dbReference type="Proteomes" id="UP000278807"/>
    </source>
</evidence>
<evidence type="ECO:0000313" key="5">
    <source>
        <dbReference type="EMBL" id="VDO13130.1"/>
    </source>
</evidence>
<dbReference type="AlphaFoldDB" id="A0A0R3TX73"/>
<evidence type="ECO:0000256" key="3">
    <source>
        <dbReference type="SAM" id="MobiDB-lite"/>
    </source>
</evidence>
<feature type="region of interest" description="Disordered" evidence="3">
    <location>
        <begin position="433"/>
        <end position="511"/>
    </location>
</feature>
<feature type="domain" description="Ras-GEF" evidence="4">
    <location>
        <begin position="9"/>
        <end position="256"/>
    </location>
</feature>
<keyword evidence="6" id="KW-1185">Reference proteome</keyword>
<protein>
    <submittedName>
        <fullName evidence="7">Ras-GEF domain-containing protein</fullName>
    </submittedName>
</protein>
<reference evidence="7" key="1">
    <citation type="submission" date="2017-02" db="UniProtKB">
        <authorList>
            <consortium name="WormBaseParasite"/>
        </authorList>
    </citation>
    <scope>IDENTIFICATION</scope>
</reference>
<feature type="compositionally biased region" description="Low complexity" evidence="3">
    <location>
        <begin position="150"/>
        <end position="162"/>
    </location>
</feature>
<dbReference type="Proteomes" id="UP000278807">
    <property type="component" value="Unassembled WGS sequence"/>
</dbReference>
<feature type="region of interest" description="Disordered" evidence="3">
    <location>
        <begin position="376"/>
        <end position="420"/>
    </location>
</feature>
<evidence type="ECO:0000256" key="2">
    <source>
        <dbReference type="PROSITE-ProRule" id="PRU00168"/>
    </source>
</evidence>
<feature type="compositionally biased region" description="Low complexity" evidence="3">
    <location>
        <begin position="562"/>
        <end position="572"/>
    </location>
</feature>
<dbReference type="InterPro" id="IPR036964">
    <property type="entry name" value="RASGEF_cat_dom_sf"/>
</dbReference>
<feature type="compositionally biased region" description="Pro residues" evidence="3">
    <location>
        <begin position="338"/>
        <end position="354"/>
    </location>
</feature>
<evidence type="ECO:0000313" key="7">
    <source>
        <dbReference type="WBParaSite" id="HNAJ_0001246101-mRNA-1"/>
    </source>
</evidence>
<feature type="compositionally biased region" description="Pro residues" evidence="3">
    <location>
        <begin position="406"/>
        <end position="415"/>
    </location>
</feature>
<dbReference type="GO" id="GO:0005085">
    <property type="term" value="F:guanyl-nucleotide exchange factor activity"/>
    <property type="evidence" value="ECO:0007669"/>
    <property type="project" value="UniProtKB-KW"/>
</dbReference>
<dbReference type="InterPro" id="IPR008937">
    <property type="entry name" value="Ras-like_GEF"/>
</dbReference>
<dbReference type="WBParaSite" id="HNAJ_0001246101-mRNA-1">
    <property type="protein sequence ID" value="HNAJ_0001246101-mRNA-1"/>
    <property type="gene ID" value="HNAJ_0001246101"/>
</dbReference>
<evidence type="ECO:0000256" key="1">
    <source>
        <dbReference type="ARBA" id="ARBA00022658"/>
    </source>
</evidence>
<feature type="compositionally biased region" description="Polar residues" evidence="3">
    <location>
        <begin position="435"/>
        <end position="455"/>
    </location>
</feature>
<feature type="region of interest" description="Disordered" evidence="3">
    <location>
        <begin position="133"/>
        <end position="163"/>
    </location>
</feature>
<dbReference type="SUPFAM" id="SSF48366">
    <property type="entry name" value="Ras GEF"/>
    <property type="match status" value="1"/>
</dbReference>
<gene>
    <name evidence="5" type="ORF">HNAJ_LOCUS12446</name>
</gene>
<dbReference type="STRING" id="102285.A0A0R3TX73"/>
<sequence>MLCKPEFIHPLELAEQVTLYEFELYRRIQYWEVSGLQTDDSPNITAIKIFSNQFRNWLVHSIVSQRNFDDRVAAVQRVFDLMYIFDHFSNEQGRLESRGALISSSVFRLNKALEAVSRARPYRKWVQKLRRECRNSDRRSKKPAGRSIDDSSTTTASRDTPSLPFFPIDVSTRLIHMELQSPDWVTPTGSPVEDKNSVQDKGLINFGKLRGLAEVVENFLKSQSIPYPFTVDKSIQQALVTTVEAFQMDSSELDAEMCTLSAIYEPRSDTPSESHQPPSEVERRLSKEAIQAANYLATLPLKDKLQHESVATYKTYLIPRQLSKSGARVSSPRLSSPPSLPPPSPPPPPIPPHPSSQSGAADKERVVTLWTTRLRQHRAGQQMQQQLMHGGGFGGGYSRPIAPGSRVPPSPPRPLSSPTAVAVSTVGVIHHHSVSDSQMESLTNGRLPPCTSSASGDDLHNIPPSVPQHHHRNNIPSPPIYSPPPPPHHRQSSGAPSNSSPASASHSPSPLFPIPTTLAHASVLASVPISDSYTAVDGGLPPLPPKPGQRTPSGPPVIAGLSPSAVASSSAPTRQFFESMVNPENITSTPPLPPRRHVS</sequence>
<feature type="compositionally biased region" description="Low complexity" evidence="3">
    <location>
        <begin position="492"/>
        <end position="509"/>
    </location>
</feature>
<dbReference type="InterPro" id="IPR001895">
    <property type="entry name" value="RASGEF_cat_dom"/>
</dbReference>
<feature type="compositionally biased region" description="Low complexity" evidence="3">
    <location>
        <begin position="379"/>
        <end position="388"/>
    </location>
</feature>
<organism evidence="7">
    <name type="scientific">Rodentolepis nana</name>
    <name type="common">Dwarf tapeworm</name>
    <name type="synonym">Hymenolepis nana</name>
    <dbReference type="NCBI Taxonomy" id="102285"/>
    <lineage>
        <taxon>Eukaryota</taxon>
        <taxon>Metazoa</taxon>
        <taxon>Spiralia</taxon>
        <taxon>Lophotrochozoa</taxon>
        <taxon>Platyhelminthes</taxon>
        <taxon>Cestoda</taxon>
        <taxon>Eucestoda</taxon>
        <taxon>Cyclophyllidea</taxon>
        <taxon>Hymenolepididae</taxon>
        <taxon>Rodentolepis</taxon>
    </lineage>
</organism>
<dbReference type="SMART" id="SM00147">
    <property type="entry name" value="RasGEF"/>
    <property type="match status" value="1"/>
</dbReference>
<dbReference type="Gene3D" id="1.10.840.10">
    <property type="entry name" value="Ras guanine-nucleotide exchange factors catalytic domain"/>
    <property type="match status" value="1"/>
</dbReference>
<proteinExistence type="predicted"/>
<evidence type="ECO:0000259" key="4">
    <source>
        <dbReference type="PROSITE" id="PS50009"/>
    </source>
</evidence>
<dbReference type="InterPro" id="IPR023578">
    <property type="entry name" value="Ras_GEF_dom_sf"/>
</dbReference>
<dbReference type="GO" id="GO:0005886">
    <property type="term" value="C:plasma membrane"/>
    <property type="evidence" value="ECO:0007669"/>
    <property type="project" value="TreeGrafter"/>
</dbReference>
<dbReference type="OrthoDB" id="546434at2759"/>
<dbReference type="PROSITE" id="PS50009">
    <property type="entry name" value="RASGEF_CAT"/>
    <property type="match status" value="1"/>
</dbReference>
<keyword evidence="1 2" id="KW-0344">Guanine-nucleotide releasing factor</keyword>
<accession>A0A0R3TX73</accession>
<dbReference type="EMBL" id="UZAE01014319">
    <property type="protein sequence ID" value="VDO13130.1"/>
    <property type="molecule type" value="Genomic_DNA"/>
</dbReference>